<dbReference type="InterPro" id="IPR051422">
    <property type="entry name" value="AlkB_tRNA_MeTrf/Diox"/>
</dbReference>
<feature type="domain" description="Methyltransferase type 11" evidence="3">
    <location>
        <begin position="105"/>
        <end position="205"/>
    </location>
</feature>
<dbReference type="GO" id="GO:0008175">
    <property type="term" value="F:tRNA methyltransferase activity"/>
    <property type="evidence" value="ECO:0007669"/>
    <property type="project" value="UniProtKB-ARBA"/>
</dbReference>
<keyword evidence="2" id="KW-0808">Transferase</keyword>
<organism evidence="4 5">
    <name type="scientific">Cyanidiococcus yangmingshanensis</name>
    <dbReference type="NCBI Taxonomy" id="2690220"/>
    <lineage>
        <taxon>Eukaryota</taxon>
        <taxon>Rhodophyta</taxon>
        <taxon>Bangiophyceae</taxon>
        <taxon>Cyanidiales</taxon>
        <taxon>Cyanidiaceae</taxon>
        <taxon>Cyanidiococcus</taxon>
    </lineage>
</organism>
<dbReference type="PANTHER" id="PTHR13069:SF21">
    <property type="entry name" value="ALKYLATED DNA REPAIR PROTEIN ALKB HOMOLOG 8"/>
    <property type="match status" value="1"/>
</dbReference>
<dbReference type="GO" id="GO:0032259">
    <property type="term" value="P:methylation"/>
    <property type="evidence" value="ECO:0007669"/>
    <property type="project" value="UniProtKB-KW"/>
</dbReference>
<dbReference type="PANTHER" id="PTHR13069">
    <property type="entry name" value="ALKYLATED DNA REPAIR PROTEIN ALKB HOMOLOG 8"/>
    <property type="match status" value="1"/>
</dbReference>
<dbReference type="Gene3D" id="3.40.50.150">
    <property type="entry name" value="Vaccinia Virus protein VP39"/>
    <property type="match status" value="1"/>
</dbReference>
<accession>A0A7J7IHX9</accession>
<keyword evidence="1" id="KW-0489">Methyltransferase</keyword>
<sequence length="334" mass="38179">MLGRITDETQSGMRPNCILRASRKATKRIKTCDMYDGLSTDRAERLQVVSAPGSLEATEPAIERIVYCLGWIAHVEFAPGLLTRPQQNAVDAFLERHAHGVVVFDNGAGNGKYALSVQRHHGYYIAGDRCRRLLRYARWQSDSRFTGDKEQVPFECVQADCLLLPFRSEVLDIVLSIAVIHHIATSQRRAAALIEMRRVLRPAGRGLVYVWAQQAVPARLRAQAQTTTDGLLLPWHRKFAAPVDRVADKSESSATTYLRYYHLFEDTELRQLVETANTSSQEDQKEGYILQICREEFDHQNYVIEFEKQTRRITEDIRSVQEMQLEGHVPKMHQ</sequence>
<dbReference type="EMBL" id="VWRR01000012">
    <property type="protein sequence ID" value="KAF6001931.1"/>
    <property type="molecule type" value="Genomic_DNA"/>
</dbReference>
<evidence type="ECO:0000313" key="4">
    <source>
        <dbReference type="EMBL" id="KAF6001931.1"/>
    </source>
</evidence>
<dbReference type="GO" id="GO:0008757">
    <property type="term" value="F:S-adenosylmethionine-dependent methyltransferase activity"/>
    <property type="evidence" value="ECO:0007669"/>
    <property type="project" value="InterPro"/>
</dbReference>
<reference evidence="4 5" key="1">
    <citation type="journal article" date="2020" name="J. Phycol.">
        <title>Comparative genome analysis reveals Cyanidiococcus gen. nov., a new extremophilic red algal genus sister to Cyanidioschyzon (Cyanidioschyzonaceae, Rhodophyta).</title>
        <authorList>
            <person name="Liu S.-L."/>
            <person name="Chiang Y.-R."/>
            <person name="Yoon H.S."/>
            <person name="Fu H.-Y."/>
        </authorList>
    </citation>
    <scope>NUCLEOTIDE SEQUENCE [LARGE SCALE GENOMIC DNA]</scope>
    <source>
        <strain evidence="4 5">THAL066</strain>
    </source>
</reference>
<protein>
    <submittedName>
        <fullName evidence="4">Alkylated DNA repair protein alkB 8</fullName>
    </submittedName>
</protein>
<evidence type="ECO:0000256" key="1">
    <source>
        <dbReference type="ARBA" id="ARBA00022603"/>
    </source>
</evidence>
<proteinExistence type="predicted"/>
<dbReference type="Pfam" id="PF08241">
    <property type="entry name" value="Methyltransf_11"/>
    <property type="match status" value="1"/>
</dbReference>
<dbReference type="Proteomes" id="UP000530660">
    <property type="component" value="Unassembled WGS sequence"/>
</dbReference>
<evidence type="ECO:0000259" key="3">
    <source>
        <dbReference type="Pfam" id="PF08241"/>
    </source>
</evidence>
<dbReference type="CDD" id="cd02440">
    <property type="entry name" value="AdoMet_MTases"/>
    <property type="match status" value="1"/>
</dbReference>
<dbReference type="InterPro" id="IPR013216">
    <property type="entry name" value="Methyltransf_11"/>
</dbReference>
<evidence type="ECO:0000313" key="5">
    <source>
        <dbReference type="Proteomes" id="UP000530660"/>
    </source>
</evidence>
<name>A0A7J7IHX9_9RHOD</name>
<gene>
    <name evidence="4" type="primary">ALKBH8</name>
    <name evidence="4" type="ORF">F1559_001671</name>
</gene>
<keyword evidence="5" id="KW-1185">Reference proteome</keyword>
<dbReference type="OrthoDB" id="271595at2759"/>
<dbReference type="InterPro" id="IPR029063">
    <property type="entry name" value="SAM-dependent_MTases_sf"/>
</dbReference>
<dbReference type="SUPFAM" id="SSF53335">
    <property type="entry name" value="S-adenosyl-L-methionine-dependent methyltransferases"/>
    <property type="match status" value="1"/>
</dbReference>
<comment type="caution">
    <text evidence="4">The sequence shown here is derived from an EMBL/GenBank/DDBJ whole genome shotgun (WGS) entry which is preliminary data.</text>
</comment>
<evidence type="ECO:0000256" key="2">
    <source>
        <dbReference type="ARBA" id="ARBA00022679"/>
    </source>
</evidence>
<dbReference type="GO" id="GO:0006400">
    <property type="term" value="P:tRNA modification"/>
    <property type="evidence" value="ECO:0007669"/>
    <property type="project" value="UniProtKB-ARBA"/>
</dbReference>
<dbReference type="AlphaFoldDB" id="A0A7J7IHX9"/>